<keyword evidence="4 6" id="KW-1133">Transmembrane helix</keyword>
<feature type="transmembrane region" description="Helical" evidence="6">
    <location>
        <begin position="194"/>
        <end position="213"/>
    </location>
</feature>
<name>A0AAE3A611_9FIRM</name>
<keyword evidence="9" id="KW-1185">Reference proteome</keyword>
<feature type="transmembrane region" description="Helical" evidence="6">
    <location>
        <begin position="103"/>
        <end position="126"/>
    </location>
</feature>
<dbReference type="EMBL" id="JAJEPS010000001">
    <property type="protein sequence ID" value="MCC2124585.1"/>
    <property type="molecule type" value="Genomic_DNA"/>
</dbReference>
<evidence type="ECO:0000256" key="5">
    <source>
        <dbReference type="ARBA" id="ARBA00023136"/>
    </source>
</evidence>
<feature type="transmembrane region" description="Helical" evidence="6">
    <location>
        <begin position="448"/>
        <end position="467"/>
    </location>
</feature>
<feature type="transmembrane region" description="Helical" evidence="6">
    <location>
        <begin position="30"/>
        <end position="51"/>
    </location>
</feature>
<feature type="transmembrane region" description="Helical" evidence="6">
    <location>
        <begin position="354"/>
        <end position="374"/>
    </location>
</feature>
<protein>
    <submittedName>
        <fullName evidence="8">Transporter</fullName>
    </submittedName>
</protein>
<feature type="transmembrane region" description="Helical" evidence="6">
    <location>
        <begin position="317"/>
        <end position="334"/>
    </location>
</feature>
<keyword evidence="3 6" id="KW-0812">Transmembrane</keyword>
<evidence type="ECO:0000256" key="6">
    <source>
        <dbReference type="SAM" id="Phobius"/>
    </source>
</evidence>
<evidence type="ECO:0000256" key="3">
    <source>
        <dbReference type="ARBA" id="ARBA00022692"/>
    </source>
</evidence>
<feature type="transmembrane region" description="Helical" evidence="6">
    <location>
        <begin position="258"/>
        <end position="280"/>
    </location>
</feature>
<dbReference type="AlphaFoldDB" id="A0AAE3A611"/>
<accession>A0AAE3A611</accession>
<feature type="transmembrane region" description="Helical" evidence="6">
    <location>
        <begin position="6"/>
        <end position="25"/>
    </location>
</feature>
<keyword evidence="5 6" id="KW-0472">Membrane</keyword>
<feature type="transmembrane region" description="Helical" evidence="6">
    <location>
        <begin position="286"/>
        <end position="305"/>
    </location>
</feature>
<dbReference type="RefSeq" id="WP_308458209.1">
    <property type="nucleotide sequence ID" value="NZ_JAJEPS010000001.1"/>
</dbReference>
<dbReference type="Pfam" id="PF03553">
    <property type="entry name" value="Na_H_antiporter"/>
    <property type="match status" value="1"/>
</dbReference>
<evidence type="ECO:0000256" key="4">
    <source>
        <dbReference type="ARBA" id="ARBA00022989"/>
    </source>
</evidence>
<gene>
    <name evidence="8" type="ORF">LKD36_00150</name>
</gene>
<feature type="domain" description="Na+/H+ antiporter NhaC-like C-terminal" evidence="7">
    <location>
        <begin position="157"/>
        <end position="467"/>
    </location>
</feature>
<dbReference type="InterPro" id="IPR018461">
    <property type="entry name" value="Na/H_Antiport_NhaC-like_C"/>
</dbReference>
<evidence type="ECO:0000259" key="7">
    <source>
        <dbReference type="Pfam" id="PF03553"/>
    </source>
</evidence>
<dbReference type="PANTHER" id="PTHR43478">
    <property type="entry name" value="NA+/H+ ANTIPORTER-RELATED"/>
    <property type="match status" value="1"/>
</dbReference>
<reference evidence="8 9" key="1">
    <citation type="submission" date="2021-10" db="EMBL/GenBank/DDBJ databases">
        <title>Anaerobic single-cell dispensing facilitates the cultivation of human gut bacteria.</title>
        <authorList>
            <person name="Afrizal A."/>
        </authorList>
    </citation>
    <scope>NUCLEOTIDE SEQUENCE [LARGE SCALE GENOMIC DNA]</scope>
    <source>
        <strain evidence="8 9">CLA-AA-H276</strain>
    </source>
</reference>
<evidence type="ECO:0000256" key="2">
    <source>
        <dbReference type="ARBA" id="ARBA00022475"/>
    </source>
</evidence>
<evidence type="ECO:0000256" key="1">
    <source>
        <dbReference type="ARBA" id="ARBA00004651"/>
    </source>
</evidence>
<sequence>MESELISMGIISIIPAVIAIVLSFATRNTIVSLVTACIVGTLLAGQGPLGFPTLLKESLGTTSFSWVMLLNTFIAIIVAYFQKTGAIQSFSQMIHDKNLSRRGAQLMAWVLGIFVYFSDSFSPLFVGTTMRSITDKAKISREKLAYIADSTSAPVSVLVPITGWAAYLSGLAVGIGCIATEEEGAALFLHAIPYNVYAILAVLMVGLIASGIVKDFGPMKKAEQRAMNEGKVLRDGAVPLIGKELTEMQPYEGIKPRIFLNFLLPVLMIITIALGTYVTLGSAKTMEAFLFVIIFMSISMLIQGIPFQEVMDTLTQGVKGAVPAVMLLALAYSINSLSKTMGTADYIISMSEGFLTPALLPAIIFVISAIMAFATGSSWGTFAICMPIALPLAFTFTGGELGTLVYACFGAVAGGGVFGDHCSPLSDTTVLSSTGSASDHIDHVQTQLPYALCCGALAIIVYLIIGFTSL</sequence>
<dbReference type="GO" id="GO:0005886">
    <property type="term" value="C:plasma membrane"/>
    <property type="evidence" value="ECO:0007669"/>
    <property type="project" value="UniProtKB-SubCell"/>
</dbReference>
<keyword evidence="2" id="KW-1003">Cell membrane</keyword>
<dbReference type="PANTHER" id="PTHR43478:SF1">
    <property type="entry name" value="NA+_H+ ANTIPORTER NHAC-LIKE C-TERMINAL DOMAIN-CONTAINING PROTEIN"/>
    <property type="match status" value="1"/>
</dbReference>
<evidence type="ECO:0000313" key="9">
    <source>
        <dbReference type="Proteomes" id="UP001198220"/>
    </source>
</evidence>
<evidence type="ECO:0000313" key="8">
    <source>
        <dbReference type="EMBL" id="MCC2124585.1"/>
    </source>
</evidence>
<comment type="subcellular location">
    <subcellularLocation>
        <location evidence="1">Cell membrane</location>
        <topology evidence="1">Multi-pass membrane protein</topology>
    </subcellularLocation>
</comment>
<proteinExistence type="predicted"/>
<feature type="transmembrane region" description="Helical" evidence="6">
    <location>
        <begin position="63"/>
        <end position="82"/>
    </location>
</feature>
<organism evidence="8 9">
    <name type="scientific">Hominiventricola filiformis</name>
    <dbReference type="NCBI Taxonomy" id="2885352"/>
    <lineage>
        <taxon>Bacteria</taxon>
        <taxon>Bacillati</taxon>
        <taxon>Bacillota</taxon>
        <taxon>Clostridia</taxon>
        <taxon>Lachnospirales</taxon>
        <taxon>Lachnospiraceae</taxon>
        <taxon>Hominiventricola</taxon>
    </lineage>
</organism>
<comment type="caution">
    <text evidence="8">The sequence shown here is derived from an EMBL/GenBank/DDBJ whole genome shotgun (WGS) entry which is preliminary data.</text>
</comment>
<dbReference type="Proteomes" id="UP001198220">
    <property type="component" value="Unassembled WGS sequence"/>
</dbReference>